<comment type="subcellular location">
    <subcellularLocation>
        <location evidence="6">Cytoplasm</location>
    </subcellularLocation>
</comment>
<feature type="binding site" evidence="6">
    <location>
        <begin position="11"/>
        <end position="19"/>
    </location>
    <ligand>
        <name>ATP</name>
        <dbReference type="ChEBI" id="CHEBI:30616"/>
    </ligand>
</feature>
<dbReference type="NCBIfam" id="TIGR02173">
    <property type="entry name" value="cyt_kin_arch"/>
    <property type="match status" value="1"/>
</dbReference>
<dbReference type="KEGG" id="iag:Igag_0174"/>
<evidence type="ECO:0000256" key="3">
    <source>
        <dbReference type="ARBA" id="ARBA00022741"/>
    </source>
</evidence>
<dbReference type="Gene3D" id="3.40.50.300">
    <property type="entry name" value="P-loop containing nucleotide triphosphate hydrolases"/>
    <property type="match status" value="1"/>
</dbReference>
<dbReference type="GO" id="GO:0005524">
    <property type="term" value="F:ATP binding"/>
    <property type="evidence" value="ECO:0007669"/>
    <property type="project" value="UniProtKB-UniRule"/>
</dbReference>
<evidence type="ECO:0000256" key="5">
    <source>
        <dbReference type="ARBA" id="ARBA00022840"/>
    </source>
</evidence>
<evidence type="ECO:0000256" key="4">
    <source>
        <dbReference type="ARBA" id="ARBA00022777"/>
    </source>
</evidence>
<dbReference type="InterPro" id="IPR011892">
    <property type="entry name" value="Cyt_kin_arch"/>
</dbReference>
<dbReference type="Pfam" id="PF13238">
    <property type="entry name" value="AAA_18"/>
    <property type="match status" value="1"/>
</dbReference>
<dbReference type="STRING" id="583356.Igag_0174"/>
<dbReference type="GO" id="GO:0036430">
    <property type="term" value="F:CMP kinase activity"/>
    <property type="evidence" value="ECO:0007669"/>
    <property type="project" value="RHEA"/>
</dbReference>
<keyword evidence="4 6" id="KW-0418">Kinase</keyword>
<dbReference type="SUPFAM" id="SSF52540">
    <property type="entry name" value="P-loop containing nucleoside triphosphate hydrolases"/>
    <property type="match status" value="1"/>
</dbReference>
<reference evidence="7 8" key="1">
    <citation type="journal article" date="2010" name="Stand. Genomic Sci.">
        <title>Complete genome sequence of Ignisphaera aggregans type strain (AQ1.S1).</title>
        <authorList>
            <person name="Goker M."/>
            <person name="Held B."/>
            <person name="Lapidus A."/>
            <person name="Nolan M."/>
            <person name="Spring S."/>
            <person name="Yasawong M."/>
            <person name="Lucas S."/>
            <person name="Glavina Del Rio T."/>
            <person name="Tice H."/>
            <person name="Cheng J.F."/>
            <person name="Goodwin L."/>
            <person name="Tapia R."/>
            <person name="Pitluck S."/>
            <person name="Liolios K."/>
            <person name="Ivanova N."/>
            <person name="Mavromatis K."/>
            <person name="Mikhailova N."/>
            <person name="Pati A."/>
            <person name="Chen A."/>
            <person name="Palaniappan K."/>
            <person name="Brambilla E."/>
            <person name="Land M."/>
            <person name="Hauser L."/>
            <person name="Chang Y.J."/>
            <person name="Jeffries C.D."/>
            <person name="Brettin T."/>
            <person name="Detter J.C."/>
            <person name="Han C."/>
            <person name="Rohde M."/>
            <person name="Sikorski J."/>
            <person name="Woyke T."/>
            <person name="Bristow J."/>
            <person name="Eisen J.A."/>
            <person name="Markowitz V."/>
            <person name="Hugenholtz P."/>
            <person name="Kyrpides N.C."/>
            <person name="Klenk H.P."/>
        </authorList>
    </citation>
    <scope>NUCLEOTIDE SEQUENCE [LARGE SCALE GENOMIC DNA]</scope>
    <source>
        <strain evidence="8">DSM 17230 / JCM 13409 / AQ1.S1</strain>
    </source>
</reference>
<evidence type="ECO:0000313" key="7">
    <source>
        <dbReference type="EMBL" id="ADM27025.1"/>
    </source>
</evidence>
<comment type="catalytic activity">
    <reaction evidence="6">
        <text>CMP + ATP = CDP + ADP</text>
        <dbReference type="Rhea" id="RHEA:11600"/>
        <dbReference type="ChEBI" id="CHEBI:30616"/>
        <dbReference type="ChEBI" id="CHEBI:58069"/>
        <dbReference type="ChEBI" id="CHEBI:60377"/>
        <dbReference type="ChEBI" id="CHEBI:456216"/>
        <dbReference type="EC" id="2.7.4.25"/>
    </reaction>
</comment>
<keyword evidence="3 6" id="KW-0547">Nucleotide-binding</keyword>
<dbReference type="GO" id="GO:0005737">
    <property type="term" value="C:cytoplasm"/>
    <property type="evidence" value="ECO:0007669"/>
    <property type="project" value="UniProtKB-SubCell"/>
</dbReference>
<keyword evidence="8" id="KW-1185">Reference proteome</keyword>
<dbReference type="EMBL" id="CP002098">
    <property type="protein sequence ID" value="ADM27025.1"/>
    <property type="molecule type" value="Genomic_DNA"/>
</dbReference>
<dbReference type="GO" id="GO:0006220">
    <property type="term" value="P:pyrimidine nucleotide metabolic process"/>
    <property type="evidence" value="ECO:0007669"/>
    <property type="project" value="UniProtKB-UniRule"/>
</dbReference>
<sequence length="180" mass="20138">MQDKLVIAVGGPPGSGKTTVAKLISKRLNLRHISIGALFRKMAEERGLSLIDFSILAQRDPSIDLELDSIAIKEAQKGGVVIDGHAAPWLLKGIAHLRVIVTASKEVRIKRLAERDGKPIDIVREETELRERIERERYLRIYGIDIYDFSNFDLVINSEKFSPEAIAEIIVTALKTLKLI</sequence>
<proteinExistence type="inferred from homology"/>
<protein>
    <recommendedName>
        <fullName evidence="6">Cytidylate kinase</fullName>
        <shortName evidence="6">CK</shortName>
        <ecNumber evidence="6">2.7.4.25</ecNumber>
    </recommendedName>
    <alternativeName>
        <fullName evidence="6">Cytidine monophosphate kinase</fullName>
        <shortName evidence="6">CMP kinase</shortName>
    </alternativeName>
</protein>
<name>E0SQ75_IGNAA</name>
<dbReference type="HOGENOM" id="CLU_079959_1_0_2"/>
<gene>
    <name evidence="6" type="primary">cmk</name>
    <name evidence="7" type="ordered locus">Igag_0174</name>
</gene>
<dbReference type="EC" id="2.7.4.25" evidence="6"/>
<keyword evidence="5 6" id="KW-0067">ATP-binding</keyword>
<evidence type="ECO:0000313" key="8">
    <source>
        <dbReference type="Proteomes" id="UP000001304"/>
    </source>
</evidence>
<dbReference type="HAMAP" id="MF_00239">
    <property type="entry name" value="Cytidyl_kinase_type2"/>
    <property type="match status" value="1"/>
</dbReference>
<organism evidence="7 8">
    <name type="scientific">Ignisphaera aggregans (strain DSM 17230 / JCM 13409 / AQ1.S1)</name>
    <dbReference type="NCBI Taxonomy" id="583356"/>
    <lineage>
        <taxon>Archaea</taxon>
        <taxon>Thermoproteota</taxon>
        <taxon>Thermoprotei</taxon>
        <taxon>Desulfurococcales</taxon>
        <taxon>Desulfurococcaceae</taxon>
        <taxon>Ignisphaera</taxon>
    </lineage>
</organism>
<evidence type="ECO:0000256" key="1">
    <source>
        <dbReference type="ARBA" id="ARBA00022490"/>
    </source>
</evidence>
<accession>E0SQ75</accession>
<dbReference type="GO" id="GO:0036431">
    <property type="term" value="F:dCMP kinase activity"/>
    <property type="evidence" value="ECO:0007669"/>
    <property type="project" value="RHEA"/>
</dbReference>
<evidence type="ECO:0000256" key="6">
    <source>
        <dbReference type="HAMAP-Rule" id="MF_00239"/>
    </source>
</evidence>
<keyword evidence="1 6" id="KW-0963">Cytoplasm</keyword>
<evidence type="ECO:0000256" key="2">
    <source>
        <dbReference type="ARBA" id="ARBA00022679"/>
    </source>
</evidence>
<dbReference type="AlphaFoldDB" id="E0SQ75"/>
<comment type="similarity">
    <text evidence="6">Belongs to the cytidylate kinase family. Type 2 subfamily.</text>
</comment>
<dbReference type="Proteomes" id="UP000001304">
    <property type="component" value="Chromosome"/>
</dbReference>
<comment type="catalytic activity">
    <reaction evidence="6">
        <text>dCMP + ATP = dCDP + ADP</text>
        <dbReference type="Rhea" id="RHEA:25094"/>
        <dbReference type="ChEBI" id="CHEBI:30616"/>
        <dbReference type="ChEBI" id="CHEBI:57566"/>
        <dbReference type="ChEBI" id="CHEBI:58593"/>
        <dbReference type="ChEBI" id="CHEBI:456216"/>
        <dbReference type="EC" id="2.7.4.25"/>
    </reaction>
</comment>
<dbReference type="InterPro" id="IPR027417">
    <property type="entry name" value="P-loop_NTPase"/>
</dbReference>
<keyword evidence="2 6" id="KW-0808">Transferase</keyword>